<dbReference type="PANTHER" id="PTHR42812:SF5">
    <property type="entry name" value="ENDO-ARABINASE"/>
    <property type="match status" value="1"/>
</dbReference>
<evidence type="ECO:0000256" key="6">
    <source>
        <dbReference type="PIRSR" id="PIRSR606710-2"/>
    </source>
</evidence>
<feature type="active site" description="Proton donor" evidence="5">
    <location>
        <position position="212"/>
    </location>
</feature>
<dbReference type="EMBL" id="JPOX01000009">
    <property type="protein sequence ID" value="KFX49617.1"/>
    <property type="molecule type" value="Genomic_DNA"/>
</dbReference>
<evidence type="ECO:0000256" key="2">
    <source>
        <dbReference type="ARBA" id="ARBA00022729"/>
    </source>
</evidence>
<feature type="signal peptide" evidence="8">
    <location>
        <begin position="1"/>
        <end position="20"/>
    </location>
</feature>
<reference evidence="9" key="1">
    <citation type="journal article" date="2014" name="PLoS Genet.">
        <title>Signature Gene Expression Reveals Novel Clues to the Molecular Mechanisms of Dimorphic Transition in Penicillium marneffei.</title>
        <authorList>
            <person name="Yang E."/>
            <person name="Wang G."/>
            <person name="Cai J."/>
            <person name="Woo P.C."/>
            <person name="Lau S.K."/>
            <person name="Yuen K.-Y."/>
            <person name="Chow W.-N."/>
            <person name="Lin X."/>
        </authorList>
    </citation>
    <scope>NUCLEOTIDE SEQUENCE [LARGE SCALE GENOMIC DNA]</scope>
    <source>
        <strain evidence="9">PM1</strain>
    </source>
</reference>
<evidence type="ECO:0000256" key="3">
    <source>
        <dbReference type="ARBA" id="ARBA00022801"/>
    </source>
</evidence>
<keyword evidence="4 7" id="KW-0326">Glycosidase</keyword>
<dbReference type="HOGENOM" id="CLU_009397_8_0_1"/>
<dbReference type="PANTHER" id="PTHR42812">
    <property type="entry name" value="BETA-XYLOSIDASE"/>
    <property type="match status" value="1"/>
</dbReference>
<evidence type="ECO:0000256" key="4">
    <source>
        <dbReference type="ARBA" id="ARBA00023295"/>
    </source>
</evidence>
<accession>A0A093VAP9</accession>
<dbReference type="InterPro" id="IPR006710">
    <property type="entry name" value="Glyco_hydro_43"/>
</dbReference>
<evidence type="ECO:0000313" key="9">
    <source>
        <dbReference type="EMBL" id="KFX49617.1"/>
    </source>
</evidence>
<name>A0A093VAP9_TALMA</name>
<feature type="active site" description="Proton acceptor" evidence="5">
    <location>
        <position position="32"/>
    </location>
</feature>
<dbReference type="SUPFAM" id="SSF75005">
    <property type="entry name" value="Arabinanase/levansucrase/invertase"/>
    <property type="match status" value="1"/>
</dbReference>
<protein>
    <submittedName>
        <fullName evidence="9">Extracellular endo-alpha-(1-&gt;5)-L-arabinanase</fullName>
    </submittedName>
</protein>
<evidence type="ECO:0000256" key="5">
    <source>
        <dbReference type="PIRSR" id="PIRSR606710-1"/>
    </source>
</evidence>
<keyword evidence="2 8" id="KW-0732">Signal</keyword>
<dbReference type="eggNOG" id="ENOG502SIK6">
    <property type="taxonomic scope" value="Eukaryota"/>
</dbReference>
<evidence type="ECO:0000256" key="8">
    <source>
        <dbReference type="SAM" id="SignalP"/>
    </source>
</evidence>
<dbReference type="InterPro" id="IPR051795">
    <property type="entry name" value="Glycosyl_Hydrlase_43"/>
</dbReference>
<dbReference type="GO" id="GO:0005975">
    <property type="term" value="P:carbohydrate metabolic process"/>
    <property type="evidence" value="ECO:0007669"/>
    <property type="project" value="InterPro"/>
</dbReference>
<dbReference type="InterPro" id="IPR023296">
    <property type="entry name" value="Glyco_hydro_beta-prop_sf"/>
</dbReference>
<dbReference type="GO" id="GO:0004553">
    <property type="term" value="F:hydrolase activity, hydrolyzing O-glycosyl compounds"/>
    <property type="evidence" value="ECO:0007669"/>
    <property type="project" value="InterPro"/>
</dbReference>
<sequence length="321" mass="33565">MSRRVLPYASILALVGGTIAEPFLVLNSDFPDPSLIETSSGYYAFGTTGNGVNAQVATSPDFNTWTLLSSTDALPGPFPSWVASSPEIWAPDVLVLADGTYVMYYSAAAASDSSKHCVGAATSTSPEGPYTPVNSYVACPLDQGGAIDANGFIDSDGTIYVVYKIDGNSLDGDGTTHATPIMLQQMEAGGTTPTGSPIQLIDRSDLDGPLIEAPSLLLSSGIYYLSFSSNYYNTEYYDTSYAYATSIRGPWTKQSAPYAPLLVTGRETSNDGALSAPGGADFSVDGTKILFHANLNGQNISGGRALFAASITEASDVVTLQ</sequence>
<dbReference type="CDD" id="cd08999">
    <property type="entry name" value="GH43_ABN-like"/>
    <property type="match status" value="1"/>
</dbReference>
<evidence type="ECO:0000256" key="7">
    <source>
        <dbReference type="RuleBase" id="RU361187"/>
    </source>
</evidence>
<gene>
    <name evidence="9" type="ORF">GQ26_0092180</name>
</gene>
<feature type="site" description="Important for catalytic activity, responsible for pKa modulation of the active site Glu and correct orientation of both the proton donor and substrate" evidence="6">
    <location>
        <position position="148"/>
    </location>
</feature>
<evidence type="ECO:0000256" key="1">
    <source>
        <dbReference type="ARBA" id="ARBA00009865"/>
    </source>
</evidence>
<keyword evidence="3 7" id="KW-0378">Hydrolase</keyword>
<dbReference type="Pfam" id="PF04616">
    <property type="entry name" value="Glyco_hydro_43"/>
    <property type="match status" value="1"/>
</dbReference>
<dbReference type="Gene3D" id="2.115.10.20">
    <property type="entry name" value="Glycosyl hydrolase domain, family 43"/>
    <property type="match status" value="1"/>
</dbReference>
<organism evidence="9">
    <name type="scientific">Talaromyces marneffei PM1</name>
    <dbReference type="NCBI Taxonomy" id="1077442"/>
    <lineage>
        <taxon>Eukaryota</taxon>
        <taxon>Fungi</taxon>
        <taxon>Dikarya</taxon>
        <taxon>Ascomycota</taxon>
        <taxon>Pezizomycotina</taxon>
        <taxon>Eurotiomycetes</taxon>
        <taxon>Eurotiomycetidae</taxon>
        <taxon>Eurotiales</taxon>
        <taxon>Trichocomaceae</taxon>
        <taxon>Talaromyces</taxon>
        <taxon>Talaromyces sect. Talaromyces</taxon>
    </lineage>
</organism>
<comment type="similarity">
    <text evidence="1 7">Belongs to the glycosyl hydrolase 43 family.</text>
</comment>
<comment type="caution">
    <text evidence="9">The sequence shown here is derived from an EMBL/GenBank/DDBJ whole genome shotgun (WGS) entry which is preliminary data.</text>
</comment>
<dbReference type="AlphaFoldDB" id="A0A093VAP9"/>
<feature type="chain" id="PRO_5001892376" evidence="8">
    <location>
        <begin position="21"/>
        <end position="321"/>
    </location>
</feature>
<proteinExistence type="inferred from homology"/>